<dbReference type="Gene3D" id="3.40.50.150">
    <property type="entry name" value="Vaccinia Virus protein VP39"/>
    <property type="match status" value="1"/>
</dbReference>
<dbReference type="InterPro" id="IPR002941">
    <property type="entry name" value="DNA_methylase_N4/N6"/>
</dbReference>
<dbReference type="GO" id="GO:0008170">
    <property type="term" value="F:N-methyltransferase activity"/>
    <property type="evidence" value="ECO:0007669"/>
    <property type="project" value="InterPro"/>
</dbReference>
<keyword evidence="5" id="KW-0949">S-adenosyl-L-methionine</keyword>
<dbReference type="GO" id="GO:0003677">
    <property type="term" value="F:DNA binding"/>
    <property type="evidence" value="ECO:0007669"/>
    <property type="project" value="InterPro"/>
</dbReference>
<dbReference type="STRING" id="204536.SULAZ_1310"/>
<dbReference type="Pfam" id="PF01555">
    <property type="entry name" value="N6_N4_Mtase"/>
    <property type="match status" value="1"/>
</dbReference>
<organism evidence="8 9">
    <name type="scientific">Sulfurihydrogenibium azorense (strain DSM 15241 / OCM 825 / Az-Fu1)</name>
    <dbReference type="NCBI Taxonomy" id="204536"/>
    <lineage>
        <taxon>Bacteria</taxon>
        <taxon>Pseudomonadati</taxon>
        <taxon>Aquificota</taxon>
        <taxon>Aquificia</taxon>
        <taxon>Aquificales</taxon>
        <taxon>Hydrogenothermaceae</taxon>
        <taxon>Sulfurihydrogenibium</taxon>
    </lineage>
</organism>
<dbReference type="InterPro" id="IPR029063">
    <property type="entry name" value="SAM-dependent_MTases_sf"/>
</dbReference>
<dbReference type="InterPro" id="IPR002295">
    <property type="entry name" value="N4/N6-MTase_EcoPI_Mod-like"/>
</dbReference>
<comment type="similarity">
    <text evidence="1">Belongs to the N(4)/N(6)-methyltransferase family.</text>
</comment>
<dbReference type="HOGENOM" id="CLU_469219_0_0_0"/>
<evidence type="ECO:0000256" key="3">
    <source>
        <dbReference type="ARBA" id="ARBA00022603"/>
    </source>
</evidence>
<dbReference type="GO" id="GO:0005737">
    <property type="term" value="C:cytoplasm"/>
    <property type="evidence" value="ECO:0007669"/>
    <property type="project" value="TreeGrafter"/>
</dbReference>
<reference evidence="8 9" key="1">
    <citation type="journal article" date="2009" name="J. Bacteriol.">
        <title>Complete and draft genome sequences of six members of the Aquificales.</title>
        <authorList>
            <person name="Reysenbach A.L."/>
            <person name="Hamamura N."/>
            <person name="Podar M."/>
            <person name="Griffiths E."/>
            <person name="Ferreira S."/>
            <person name="Hochstein R."/>
            <person name="Heidelberg J."/>
            <person name="Johnson J."/>
            <person name="Mead D."/>
            <person name="Pohorille A."/>
            <person name="Sarmiento M."/>
            <person name="Schweighofer K."/>
            <person name="Seshadri R."/>
            <person name="Voytek M.A."/>
        </authorList>
    </citation>
    <scope>NUCLEOTIDE SEQUENCE [LARGE SCALE GENOMIC DNA]</scope>
    <source>
        <strain evidence="9">Az-Fu1 / DSM 15241 / OCM 825</strain>
    </source>
</reference>
<dbReference type="GO" id="GO:0009007">
    <property type="term" value="F:site-specific DNA-methyltransferase (adenine-specific) activity"/>
    <property type="evidence" value="ECO:0007669"/>
    <property type="project" value="UniProtKB-EC"/>
</dbReference>
<sequence>MDRVLDNSKQLEEWEELGFGSIRSKDDLKDKRLPIDTRYFDEEFKFRLLEKISESVDLEDALDGLLIKSENWQGLNTILNKYGNRVQTIYIDPPFNKEQDADYLYNVKYKDATWISMLENRLSLARELLNEKGSIFVRCDYNGNMYVRMLLNEIFGWENFRNEIIVNRIVKKGFGADRFPTAIDSLFYFVKSENFVFKGYRKLLDKPKEPWWHDMTSMTAGRKGGEPRIIFGKKLYPPPGRAWTFSQERIEEMEKEGRIRIRCSVCGYTHYKGIWKKCPKCGEEKERVDYLVITDGREPIDNDWTDIPGYSFGWDFQTENSEILLKRVIESTSNEGDLILDFFLGSGTTIAVAHKLKRKWIGVEMGEHFWTVVLPRMKKVLAYDKSGISKEEDVKEKYNEKTAGGFFKYHTLEQYEDTLENIEFEQQDEEQQKLLLEFPDYFVKYMLEWETKNSKTFLNIDELKDPFNYKLKIIENYQQRIVNVDLIETFNYLLGLQVKSYKILEENGRKYVFVFGEKEGKRVAIVWRSIKDIDFEKDREFIEKEIKEFEPGEIYINGDAVAEGFRAIEPLFKSLMFERVG</sequence>
<keyword evidence="9" id="KW-1185">Reference proteome</keyword>
<evidence type="ECO:0000256" key="2">
    <source>
        <dbReference type="ARBA" id="ARBA00011900"/>
    </source>
</evidence>
<name>C1DVZ0_SULAA</name>
<dbReference type="EC" id="2.1.1.72" evidence="2"/>
<comment type="catalytic activity">
    <reaction evidence="6">
        <text>a 2'-deoxyadenosine in DNA + S-adenosyl-L-methionine = an N(6)-methyl-2'-deoxyadenosine in DNA + S-adenosyl-L-homocysteine + H(+)</text>
        <dbReference type="Rhea" id="RHEA:15197"/>
        <dbReference type="Rhea" id="RHEA-COMP:12418"/>
        <dbReference type="Rhea" id="RHEA-COMP:12419"/>
        <dbReference type="ChEBI" id="CHEBI:15378"/>
        <dbReference type="ChEBI" id="CHEBI:57856"/>
        <dbReference type="ChEBI" id="CHEBI:59789"/>
        <dbReference type="ChEBI" id="CHEBI:90615"/>
        <dbReference type="ChEBI" id="CHEBI:90616"/>
        <dbReference type="EC" id="2.1.1.72"/>
    </reaction>
</comment>
<evidence type="ECO:0000313" key="8">
    <source>
        <dbReference type="EMBL" id="ACN98461.1"/>
    </source>
</evidence>
<evidence type="ECO:0000313" key="9">
    <source>
        <dbReference type="Proteomes" id="UP000001369"/>
    </source>
</evidence>
<dbReference type="eggNOG" id="COG2189">
    <property type="taxonomic scope" value="Bacteria"/>
</dbReference>
<accession>C1DVZ0</accession>
<evidence type="ECO:0000259" key="7">
    <source>
        <dbReference type="Pfam" id="PF01555"/>
    </source>
</evidence>
<dbReference type="AlphaFoldDB" id="C1DVZ0"/>
<evidence type="ECO:0000256" key="4">
    <source>
        <dbReference type="ARBA" id="ARBA00022679"/>
    </source>
</evidence>
<dbReference type="GO" id="GO:0032259">
    <property type="term" value="P:methylation"/>
    <property type="evidence" value="ECO:0007669"/>
    <property type="project" value="UniProtKB-KW"/>
</dbReference>
<evidence type="ECO:0000256" key="1">
    <source>
        <dbReference type="ARBA" id="ARBA00006594"/>
    </source>
</evidence>
<gene>
    <name evidence="8" type="ordered locus">SULAZ_1310</name>
</gene>
<dbReference type="REBASE" id="20457">
    <property type="entry name" value="M.SazAORF1310P"/>
</dbReference>
<dbReference type="InterPro" id="IPR002052">
    <property type="entry name" value="DNA_methylase_N6_adenine_CS"/>
</dbReference>
<dbReference type="PANTHER" id="PTHR13370:SF3">
    <property type="entry name" value="TRNA (GUANINE(10)-N2)-METHYLTRANSFERASE HOMOLOG"/>
    <property type="match status" value="1"/>
</dbReference>
<proteinExistence type="inferred from homology"/>
<dbReference type="PRINTS" id="PR00506">
    <property type="entry name" value="D21N6MTFRASE"/>
</dbReference>
<dbReference type="KEGG" id="saf:SULAZ_1310"/>
<dbReference type="SUPFAM" id="SSF57802">
    <property type="entry name" value="Rubredoxin-like"/>
    <property type="match status" value="1"/>
</dbReference>
<keyword evidence="4" id="KW-0808">Transferase</keyword>
<evidence type="ECO:0000256" key="6">
    <source>
        <dbReference type="ARBA" id="ARBA00047942"/>
    </source>
</evidence>
<protein>
    <recommendedName>
        <fullName evidence="2">site-specific DNA-methyltransferase (adenine-specific)</fullName>
        <ecNumber evidence="2">2.1.1.72</ecNumber>
    </recommendedName>
</protein>
<feature type="domain" description="DNA methylase N-4/N-6" evidence="7">
    <location>
        <begin position="86"/>
        <end position="370"/>
    </location>
</feature>
<evidence type="ECO:0000256" key="5">
    <source>
        <dbReference type="ARBA" id="ARBA00022691"/>
    </source>
</evidence>
<dbReference type="Proteomes" id="UP000001369">
    <property type="component" value="Chromosome"/>
</dbReference>
<dbReference type="EMBL" id="CP001229">
    <property type="protein sequence ID" value="ACN98461.1"/>
    <property type="molecule type" value="Genomic_DNA"/>
</dbReference>
<dbReference type="PROSITE" id="PS00092">
    <property type="entry name" value="N6_MTASE"/>
    <property type="match status" value="1"/>
</dbReference>
<keyword evidence="3 8" id="KW-0489">Methyltransferase</keyword>
<dbReference type="PANTHER" id="PTHR13370">
    <property type="entry name" value="RNA METHYLASE-RELATED"/>
    <property type="match status" value="1"/>
</dbReference>
<dbReference type="RefSeq" id="WP_012673785.1">
    <property type="nucleotide sequence ID" value="NC_012438.1"/>
</dbReference>
<dbReference type="SUPFAM" id="SSF53335">
    <property type="entry name" value="S-adenosyl-L-methionine-dependent methyltransferases"/>
    <property type="match status" value="1"/>
</dbReference>